<dbReference type="Proteomes" id="UP000053558">
    <property type="component" value="Unassembled WGS sequence"/>
</dbReference>
<dbReference type="KEGG" id="cput:CONPUDRAFT_164640"/>
<accession>A0A5M3MTD6</accession>
<reference evidence="4" key="1">
    <citation type="journal article" date="2012" name="Science">
        <title>The Paleozoic origin of enzymatic lignin decomposition reconstructed from 31 fungal genomes.</title>
        <authorList>
            <person name="Floudas D."/>
            <person name="Binder M."/>
            <person name="Riley R."/>
            <person name="Barry K."/>
            <person name="Blanchette R.A."/>
            <person name="Henrissat B."/>
            <person name="Martinez A.T."/>
            <person name="Otillar R."/>
            <person name="Spatafora J.W."/>
            <person name="Yadav J.S."/>
            <person name="Aerts A."/>
            <person name="Benoit I."/>
            <person name="Boyd A."/>
            <person name="Carlson A."/>
            <person name="Copeland A."/>
            <person name="Coutinho P.M."/>
            <person name="de Vries R.P."/>
            <person name="Ferreira P."/>
            <person name="Findley K."/>
            <person name="Foster B."/>
            <person name="Gaskell J."/>
            <person name="Glotzer D."/>
            <person name="Gorecki P."/>
            <person name="Heitman J."/>
            <person name="Hesse C."/>
            <person name="Hori C."/>
            <person name="Igarashi K."/>
            <person name="Jurgens J.A."/>
            <person name="Kallen N."/>
            <person name="Kersten P."/>
            <person name="Kohler A."/>
            <person name="Kuees U."/>
            <person name="Kumar T.K.A."/>
            <person name="Kuo A."/>
            <person name="LaButti K."/>
            <person name="Larrondo L.F."/>
            <person name="Lindquist E."/>
            <person name="Ling A."/>
            <person name="Lombard V."/>
            <person name="Lucas S."/>
            <person name="Lundell T."/>
            <person name="Martin R."/>
            <person name="McLaughlin D.J."/>
            <person name="Morgenstern I."/>
            <person name="Morin E."/>
            <person name="Murat C."/>
            <person name="Nagy L.G."/>
            <person name="Nolan M."/>
            <person name="Ohm R.A."/>
            <person name="Patyshakuliyeva A."/>
            <person name="Rokas A."/>
            <person name="Ruiz-Duenas F.J."/>
            <person name="Sabat G."/>
            <person name="Salamov A."/>
            <person name="Samejima M."/>
            <person name="Schmutz J."/>
            <person name="Slot J.C."/>
            <person name="St John F."/>
            <person name="Stenlid J."/>
            <person name="Sun H."/>
            <person name="Sun S."/>
            <person name="Syed K."/>
            <person name="Tsang A."/>
            <person name="Wiebenga A."/>
            <person name="Young D."/>
            <person name="Pisabarro A."/>
            <person name="Eastwood D.C."/>
            <person name="Martin F."/>
            <person name="Cullen D."/>
            <person name="Grigoriev I.V."/>
            <person name="Hibbett D.S."/>
        </authorList>
    </citation>
    <scope>NUCLEOTIDE SEQUENCE [LARGE SCALE GENOMIC DNA]</scope>
    <source>
        <strain evidence="4">RWD-64-598 SS2</strain>
    </source>
</reference>
<dbReference type="EMBL" id="JH711577">
    <property type="protein sequence ID" value="EIW81925.1"/>
    <property type="molecule type" value="Genomic_DNA"/>
</dbReference>
<keyword evidence="4" id="KW-1185">Reference proteome</keyword>
<feature type="compositionally biased region" description="Pro residues" evidence="1">
    <location>
        <begin position="85"/>
        <end position="99"/>
    </location>
</feature>
<protein>
    <submittedName>
        <fullName evidence="3">Uncharacterized protein</fullName>
    </submittedName>
</protein>
<comment type="caution">
    <text evidence="3">The sequence shown here is derived from an EMBL/GenBank/DDBJ whole genome shotgun (WGS) entry which is preliminary data.</text>
</comment>
<organism evidence="3 4">
    <name type="scientific">Coniophora puteana (strain RWD-64-598)</name>
    <name type="common">Brown rot fungus</name>
    <dbReference type="NCBI Taxonomy" id="741705"/>
    <lineage>
        <taxon>Eukaryota</taxon>
        <taxon>Fungi</taxon>
        <taxon>Dikarya</taxon>
        <taxon>Basidiomycota</taxon>
        <taxon>Agaricomycotina</taxon>
        <taxon>Agaricomycetes</taxon>
        <taxon>Agaricomycetidae</taxon>
        <taxon>Boletales</taxon>
        <taxon>Coniophorineae</taxon>
        <taxon>Coniophoraceae</taxon>
        <taxon>Coniophora</taxon>
    </lineage>
</organism>
<name>A0A5M3MTD6_CONPW</name>
<evidence type="ECO:0000313" key="3">
    <source>
        <dbReference type="EMBL" id="EIW81925.1"/>
    </source>
</evidence>
<feature type="region of interest" description="Disordered" evidence="1">
    <location>
        <begin position="85"/>
        <end position="127"/>
    </location>
</feature>
<gene>
    <name evidence="3" type="ORF">CONPUDRAFT_164640</name>
</gene>
<keyword evidence="2" id="KW-0812">Transmembrane</keyword>
<proteinExistence type="predicted"/>
<evidence type="ECO:0000256" key="2">
    <source>
        <dbReference type="SAM" id="Phobius"/>
    </source>
</evidence>
<keyword evidence="2" id="KW-0472">Membrane</keyword>
<dbReference type="AlphaFoldDB" id="A0A5M3MTD6"/>
<feature type="compositionally biased region" description="Low complexity" evidence="1">
    <location>
        <begin position="293"/>
        <end position="304"/>
    </location>
</feature>
<feature type="transmembrane region" description="Helical" evidence="2">
    <location>
        <begin position="29"/>
        <end position="50"/>
    </location>
</feature>
<feature type="compositionally biased region" description="Polar residues" evidence="1">
    <location>
        <begin position="326"/>
        <end position="338"/>
    </location>
</feature>
<feature type="region of interest" description="Disordered" evidence="1">
    <location>
        <begin position="273"/>
        <end position="338"/>
    </location>
</feature>
<evidence type="ECO:0000313" key="4">
    <source>
        <dbReference type="Proteomes" id="UP000053558"/>
    </source>
</evidence>
<dbReference type="RefSeq" id="XP_007767775.1">
    <property type="nucleotide sequence ID" value="XM_007769585.1"/>
</dbReference>
<feature type="compositionally biased region" description="Low complexity" evidence="1">
    <location>
        <begin position="106"/>
        <end position="116"/>
    </location>
</feature>
<dbReference type="GeneID" id="19205182"/>
<keyword evidence="2" id="KW-1133">Transmembrane helix</keyword>
<sequence>MATIFNASSPSQSPIPSSPAVPFTAHNQLLLSCACFASLALISTITGFFLHNKRRRRVNVDIEAQHLPNTPLEASFSTILAPPLTPTPFTPTPFTPTPPNRQSIFGSSSPRPGSPARGRDSPSKPRFLSTTVSAVDPCFRDSDAALVRPRLRLGSVNARGRKGDVDAPRMRPMLRLGLDDMDAGLWAREASVNLDDVFEVSSPALWEGHDDFPPLALPKKKEARDRVRRYGLVDIAVSIEYSTDDGSHVRLSMKASCSAEHIQNALMKLIGATRRSHSSSKAKSPIPAEPTIAPASCSAASAKSGPRPRPRPRPLRSTPQRRFTDDPNTCQSASMPCPRTNSPLTVSFVWPMPRGVSLPLFSPSLTHANMQMCGCRSFLSMDDEDERDGGSGGGEPASTVFNKLVKGTRPGLGRMRAFARSDLGEKAGAQRYCILGAGSVSGVSSGCGYDRWVSRTGGTISASATVATVQTPRVPFMALPRLSMVVEDDESLRALQLRERVSVDDTTRAQTESAPGVSCFSVSCEGDCERLMDSTFAQGSCERSLPILSVPGGGNGDSPDLPSMIQAALEEDIVSDFRKSPQATKRLSLSASSSLHSSLPASKLATDFLRTLDISSSEPLAPPNPAPWPQFVTLKLHLSSSPDVLNVNVPENMSLGWLGSKVLSRLKRDSCRDDSVVDPEMSLISDSESSFNLGNTSSNVSFKLSARASGALGSCRRTISEEQFGVWLRQKAGKVRGRHGAVSAYITAEMGAVAGVGGDDE</sequence>
<evidence type="ECO:0000256" key="1">
    <source>
        <dbReference type="SAM" id="MobiDB-lite"/>
    </source>
</evidence>